<evidence type="ECO:0000256" key="6">
    <source>
        <dbReference type="ARBA" id="ARBA00023163"/>
    </source>
</evidence>
<keyword evidence="8" id="KW-0175">Coiled coil</keyword>
<protein>
    <recommendedName>
        <fullName evidence="14">BZIP domain-containing protein</fullName>
    </recommendedName>
</protein>
<dbReference type="EMBL" id="AUSU01000034">
    <property type="protein sequence ID" value="EPS74595.1"/>
    <property type="molecule type" value="Genomic_DNA"/>
</dbReference>
<dbReference type="GO" id="GO:0003700">
    <property type="term" value="F:DNA-binding transcription factor activity"/>
    <property type="evidence" value="ECO:0007669"/>
    <property type="project" value="InterPro"/>
</dbReference>
<dbReference type="FunFam" id="1.20.5.170:FF:000019">
    <property type="entry name" value="BZIP family transcription factor"/>
    <property type="match status" value="1"/>
</dbReference>
<evidence type="ECO:0000256" key="5">
    <source>
        <dbReference type="ARBA" id="ARBA00023159"/>
    </source>
</evidence>
<evidence type="ECO:0000313" key="12">
    <source>
        <dbReference type="EMBL" id="EPS74595.1"/>
    </source>
</evidence>
<gene>
    <name evidence="12" type="ORF">M569_00161</name>
</gene>
<comment type="subcellular location">
    <subcellularLocation>
        <location evidence="1">Nucleus</location>
    </subcellularLocation>
</comment>
<evidence type="ECO:0000256" key="2">
    <source>
        <dbReference type="ARBA" id="ARBA00007163"/>
    </source>
</evidence>
<organism evidence="12 13">
    <name type="scientific">Genlisea aurea</name>
    <dbReference type="NCBI Taxonomy" id="192259"/>
    <lineage>
        <taxon>Eukaryota</taxon>
        <taxon>Viridiplantae</taxon>
        <taxon>Streptophyta</taxon>
        <taxon>Embryophyta</taxon>
        <taxon>Tracheophyta</taxon>
        <taxon>Spermatophyta</taxon>
        <taxon>Magnoliopsida</taxon>
        <taxon>eudicotyledons</taxon>
        <taxon>Gunneridae</taxon>
        <taxon>Pentapetalae</taxon>
        <taxon>asterids</taxon>
        <taxon>lamiids</taxon>
        <taxon>Lamiales</taxon>
        <taxon>Lentibulariaceae</taxon>
        <taxon>Genlisea</taxon>
    </lineage>
</organism>
<dbReference type="CDD" id="cd14708">
    <property type="entry name" value="bZIP_HBP1b-like"/>
    <property type="match status" value="1"/>
</dbReference>
<dbReference type="InterPro" id="IPR025422">
    <property type="entry name" value="TGA_domain"/>
</dbReference>
<dbReference type="Pfam" id="PF00170">
    <property type="entry name" value="bZIP_1"/>
    <property type="match status" value="1"/>
</dbReference>
<keyword evidence="4" id="KW-0238">DNA-binding</keyword>
<dbReference type="SMART" id="SM00338">
    <property type="entry name" value="BRLZ"/>
    <property type="match status" value="1"/>
</dbReference>
<evidence type="ECO:0000256" key="3">
    <source>
        <dbReference type="ARBA" id="ARBA00023015"/>
    </source>
</evidence>
<evidence type="ECO:0000256" key="8">
    <source>
        <dbReference type="SAM" id="Coils"/>
    </source>
</evidence>
<sequence>MHNYEATVTQQHIPITNSDAYCHSHSPFYLRGGEDGGRTAGTHVADLGELDDQSSQGNGFHHHLDVLHVPNKSCGGNGVKPVLSSSLHLVGLGNSWGGSTEMGSAMAGQLFLQKEGILGFVGGGGGHGHGHGHGNGPLGNDNNWADSGVVADHSGQTETSTDTDDKNQFLGAHNRRLIAAAAYSPEPSKASIEDQKSLRRLAQNREAARKSRLRKKAYIQQLESSRQKLAQLEHELKRGRHQSSLLPTSGCPTNGVAVNAFDLEYARWLEEQQRLIHDLRSALNSNVTTDGELQHFVDSVMSHYENLFQLKRSAAKNDIFHILSGMWKSPAERCFIWLGGFRSSDILKILGNQIEPLSEQQLVGICNLQQSSQQAEDALTQGLEALQQSLMESLSSNAFGSSNSEYMEQMTIALSKLAALENFLHQVNIYEISISILP</sequence>
<feature type="coiled-coil region" evidence="8">
    <location>
        <begin position="215"/>
        <end position="242"/>
    </location>
</feature>
<keyword evidence="7" id="KW-0539">Nucleus</keyword>
<dbReference type="PROSITE" id="PS51806">
    <property type="entry name" value="DOG1"/>
    <property type="match status" value="1"/>
</dbReference>
<feature type="compositionally biased region" description="Gly residues" evidence="9">
    <location>
        <begin position="123"/>
        <end position="137"/>
    </location>
</feature>
<dbReference type="AlphaFoldDB" id="S8D589"/>
<evidence type="ECO:0000256" key="1">
    <source>
        <dbReference type="ARBA" id="ARBA00004123"/>
    </source>
</evidence>
<dbReference type="Proteomes" id="UP000015453">
    <property type="component" value="Unassembled WGS sequence"/>
</dbReference>
<evidence type="ECO:0000259" key="11">
    <source>
        <dbReference type="PROSITE" id="PS51806"/>
    </source>
</evidence>
<keyword evidence="5" id="KW-0010">Activator</keyword>
<evidence type="ECO:0000256" key="9">
    <source>
        <dbReference type="SAM" id="MobiDB-lite"/>
    </source>
</evidence>
<reference evidence="12 13" key="1">
    <citation type="journal article" date="2013" name="BMC Genomics">
        <title>The miniature genome of a carnivorous plant Genlisea aurea contains a low number of genes and short non-coding sequences.</title>
        <authorList>
            <person name="Leushkin E.V."/>
            <person name="Sutormin R.A."/>
            <person name="Nabieva E.R."/>
            <person name="Penin A.A."/>
            <person name="Kondrashov A.S."/>
            <person name="Logacheva M.D."/>
        </authorList>
    </citation>
    <scope>NUCLEOTIDE SEQUENCE [LARGE SCALE GENOMIC DNA]</scope>
</reference>
<dbReference type="GO" id="GO:0005634">
    <property type="term" value="C:nucleus"/>
    <property type="evidence" value="ECO:0007669"/>
    <property type="project" value="UniProtKB-SubCell"/>
</dbReference>
<dbReference type="PANTHER" id="PTHR45693">
    <property type="entry name" value="TRANSCRIPTION FACTOR TGA9"/>
    <property type="match status" value="1"/>
</dbReference>
<comment type="caution">
    <text evidence="12">The sequence shown here is derived from an EMBL/GenBank/DDBJ whole genome shotgun (WGS) entry which is preliminary data.</text>
</comment>
<keyword evidence="3" id="KW-0805">Transcription regulation</keyword>
<feature type="region of interest" description="Disordered" evidence="9">
    <location>
        <begin position="123"/>
        <end position="168"/>
    </location>
</feature>
<keyword evidence="13" id="KW-1185">Reference proteome</keyword>
<evidence type="ECO:0000259" key="10">
    <source>
        <dbReference type="PROSITE" id="PS50217"/>
    </source>
</evidence>
<proteinExistence type="inferred from homology"/>
<dbReference type="PROSITE" id="PS50217">
    <property type="entry name" value="BZIP"/>
    <property type="match status" value="1"/>
</dbReference>
<evidence type="ECO:0000313" key="13">
    <source>
        <dbReference type="Proteomes" id="UP000015453"/>
    </source>
</evidence>
<dbReference type="SUPFAM" id="SSF57959">
    <property type="entry name" value="Leucine zipper domain"/>
    <property type="match status" value="1"/>
</dbReference>
<feature type="domain" description="BZIP" evidence="10">
    <location>
        <begin position="194"/>
        <end position="238"/>
    </location>
</feature>
<evidence type="ECO:0008006" key="14">
    <source>
        <dbReference type="Google" id="ProtNLM"/>
    </source>
</evidence>
<dbReference type="GO" id="GO:0006351">
    <property type="term" value="P:DNA-templated transcription"/>
    <property type="evidence" value="ECO:0007669"/>
    <property type="project" value="InterPro"/>
</dbReference>
<evidence type="ECO:0000256" key="7">
    <source>
        <dbReference type="ARBA" id="ARBA00023242"/>
    </source>
</evidence>
<comment type="similarity">
    <text evidence="2">Belongs to the bZIP family.</text>
</comment>
<dbReference type="PANTHER" id="PTHR45693:SF1">
    <property type="entry name" value="TRANSCRIPTION FACTOR PERIANTHIA"/>
    <property type="match status" value="1"/>
</dbReference>
<dbReference type="Gene3D" id="1.20.5.170">
    <property type="match status" value="1"/>
</dbReference>
<dbReference type="GO" id="GO:0043565">
    <property type="term" value="F:sequence-specific DNA binding"/>
    <property type="evidence" value="ECO:0007669"/>
    <property type="project" value="InterPro"/>
</dbReference>
<dbReference type="InterPro" id="IPR046347">
    <property type="entry name" value="bZIP_sf"/>
</dbReference>
<feature type="domain" description="DOG1" evidence="11">
    <location>
        <begin position="258"/>
        <end position="438"/>
    </location>
</feature>
<name>S8D589_9LAMI</name>
<dbReference type="Pfam" id="PF14144">
    <property type="entry name" value="DOG1"/>
    <property type="match status" value="1"/>
</dbReference>
<dbReference type="InterPro" id="IPR004827">
    <property type="entry name" value="bZIP"/>
</dbReference>
<evidence type="ECO:0000256" key="4">
    <source>
        <dbReference type="ARBA" id="ARBA00023125"/>
    </source>
</evidence>
<dbReference type="PROSITE" id="PS00036">
    <property type="entry name" value="BZIP_BASIC"/>
    <property type="match status" value="1"/>
</dbReference>
<dbReference type="OrthoDB" id="2015618at2759"/>
<accession>S8D589</accession>
<keyword evidence="6" id="KW-0804">Transcription</keyword>